<feature type="compositionally biased region" description="Basic and acidic residues" evidence="1">
    <location>
        <begin position="49"/>
        <end position="64"/>
    </location>
</feature>
<gene>
    <name evidence="3" type="ORF">DFH94DRAFT_627829</name>
    <name evidence="2" type="ORF">DFH94DRAFT_640520</name>
</gene>
<accession>A0A9P5JVF1</accession>
<dbReference type="SUPFAM" id="SSF57850">
    <property type="entry name" value="RING/U-box"/>
    <property type="match status" value="1"/>
</dbReference>
<name>A0A9P5JVF1_9AGAM</name>
<proteinExistence type="predicted"/>
<dbReference type="EMBL" id="WHVB01000076">
    <property type="protein sequence ID" value="KAF8463226.1"/>
    <property type="molecule type" value="Genomic_DNA"/>
</dbReference>
<keyword evidence="4" id="KW-1185">Reference proteome</keyword>
<reference evidence="2" key="1">
    <citation type="submission" date="2019-10" db="EMBL/GenBank/DDBJ databases">
        <authorList>
            <consortium name="DOE Joint Genome Institute"/>
            <person name="Kuo A."/>
            <person name="Miyauchi S."/>
            <person name="Kiss E."/>
            <person name="Drula E."/>
            <person name="Kohler A."/>
            <person name="Sanchez-Garcia M."/>
            <person name="Andreopoulos B."/>
            <person name="Barry K.W."/>
            <person name="Bonito G."/>
            <person name="Buee M."/>
            <person name="Carver A."/>
            <person name="Chen C."/>
            <person name="Cichocki N."/>
            <person name="Clum A."/>
            <person name="Culley D."/>
            <person name="Crous P.W."/>
            <person name="Fauchery L."/>
            <person name="Girlanda M."/>
            <person name="Hayes R."/>
            <person name="Keri Z."/>
            <person name="LaButti K."/>
            <person name="Lipzen A."/>
            <person name="Lombard V."/>
            <person name="Magnuson J."/>
            <person name="Maillard F."/>
            <person name="Morin E."/>
            <person name="Murat C."/>
            <person name="Nolan M."/>
            <person name="Ohm R."/>
            <person name="Pangilinan J."/>
            <person name="Pereira M."/>
            <person name="Perotto S."/>
            <person name="Peter M."/>
            <person name="Riley R."/>
            <person name="Sitrit Y."/>
            <person name="Stielow B."/>
            <person name="Szollosi G."/>
            <person name="Zifcakova L."/>
            <person name="Stursova M."/>
            <person name="Spatafora J.W."/>
            <person name="Tedersoo L."/>
            <person name="Vaario L.-M."/>
            <person name="Yamada A."/>
            <person name="Yan M."/>
            <person name="Wang P."/>
            <person name="Xu J."/>
            <person name="Bruns T."/>
            <person name="Baldrian P."/>
            <person name="Vilgalys R."/>
            <person name="Henrissat B."/>
            <person name="Grigoriev I.V."/>
            <person name="Hibbett D."/>
            <person name="Nagy L.G."/>
            <person name="Martin F.M."/>
        </authorList>
    </citation>
    <scope>NUCLEOTIDE SEQUENCE</scope>
    <source>
        <strain evidence="2">Prilba</strain>
    </source>
</reference>
<evidence type="ECO:0000256" key="1">
    <source>
        <dbReference type="SAM" id="MobiDB-lite"/>
    </source>
</evidence>
<evidence type="ECO:0000313" key="4">
    <source>
        <dbReference type="Proteomes" id="UP000759537"/>
    </source>
</evidence>
<organism evidence="2 4">
    <name type="scientific">Russula ochroleuca</name>
    <dbReference type="NCBI Taxonomy" id="152965"/>
    <lineage>
        <taxon>Eukaryota</taxon>
        <taxon>Fungi</taxon>
        <taxon>Dikarya</taxon>
        <taxon>Basidiomycota</taxon>
        <taxon>Agaricomycotina</taxon>
        <taxon>Agaricomycetes</taxon>
        <taxon>Russulales</taxon>
        <taxon>Russulaceae</taxon>
        <taxon>Russula</taxon>
    </lineage>
</organism>
<dbReference type="AlphaFoldDB" id="A0A9P5JVF1"/>
<protein>
    <submittedName>
        <fullName evidence="2">Uncharacterized protein</fullName>
    </submittedName>
</protein>
<evidence type="ECO:0000313" key="2">
    <source>
        <dbReference type="EMBL" id="KAF8463226.1"/>
    </source>
</evidence>
<dbReference type="Gene3D" id="3.30.40.10">
    <property type="entry name" value="Zinc/RING finger domain, C3HC4 (zinc finger)"/>
    <property type="match status" value="1"/>
</dbReference>
<sequence>MPDGTLFWSAPLGGFPTPTNPTAPQASPGPAGPKRAWVPPPPPGLTLRQRVEQGERENGLRCDDMSCGLGPSDDDPEPTADLARVVINSLGDGTSVCGHTFHPSCLVSAERVAGWGPDSESERERAGGLVEVSCPVCRAVGVIPRKDWEQGAQALV</sequence>
<dbReference type="EMBL" id="WHVB01000005">
    <property type="protein sequence ID" value="KAF8482398.1"/>
    <property type="molecule type" value="Genomic_DNA"/>
</dbReference>
<reference evidence="2" key="2">
    <citation type="journal article" date="2020" name="Nat. Commun.">
        <title>Large-scale genome sequencing of mycorrhizal fungi provides insights into the early evolution of symbiotic traits.</title>
        <authorList>
            <person name="Miyauchi S."/>
            <person name="Kiss E."/>
            <person name="Kuo A."/>
            <person name="Drula E."/>
            <person name="Kohler A."/>
            <person name="Sanchez-Garcia M."/>
            <person name="Morin E."/>
            <person name="Andreopoulos B."/>
            <person name="Barry K.W."/>
            <person name="Bonito G."/>
            <person name="Buee M."/>
            <person name="Carver A."/>
            <person name="Chen C."/>
            <person name="Cichocki N."/>
            <person name="Clum A."/>
            <person name="Culley D."/>
            <person name="Crous P.W."/>
            <person name="Fauchery L."/>
            <person name="Girlanda M."/>
            <person name="Hayes R.D."/>
            <person name="Keri Z."/>
            <person name="LaButti K."/>
            <person name="Lipzen A."/>
            <person name="Lombard V."/>
            <person name="Magnuson J."/>
            <person name="Maillard F."/>
            <person name="Murat C."/>
            <person name="Nolan M."/>
            <person name="Ohm R.A."/>
            <person name="Pangilinan J."/>
            <person name="Pereira M.F."/>
            <person name="Perotto S."/>
            <person name="Peter M."/>
            <person name="Pfister S."/>
            <person name="Riley R."/>
            <person name="Sitrit Y."/>
            <person name="Stielow J.B."/>
            <person name="Szollosi G."/>
            <person name="Zifcakova L."/>
            <person name="Stursova M."/>
            <person name="Spatafora J.W."/>
            <person name="Tedersoo L."/>
            <person name="Vaario L.M."/>
            <person name="Yamada A."/>
            <person name="Yan M."/>
            <person name="Wang P."/>
            <person name="Xu J."/>
            <person name="Bruns T."/>
            <person name="Baldrian P."/>
            <person name="Vilgalys R."/>
            <person name="Dunand C."/>
            <person name="Henrissat B."/>
            <person name="Grigoriev I.V."/>
            <person name="Hibbett D."/>
            <person name="Nagy L.G."/>
            <person name="Martin F.M."/>
        </authorList>
    </citation>
    <scope>NUCLEOTIDE SEQUENCE</scope>
    <source>
        <strain evidence="2">Prilba</strain>
    </source>
</reference>
<dbReference type="OrthoDB" id="8062037at2759"/>
<dbReference type="InterPro" id="IPR013083">
    <property type="entry name" value="Znf_RING/FYVE/PHD"/>
</dbReference>
<comment type="caution">
    <text evidence="2">The sequence shown here is derived from an EMBL/GenBank/DDBJ whole genome shotgun (WGS) entry which is preliminary data.</text>
</comment>
<evidence type="ECO:0000313" key="3">
    <source>
        <dbReference type="EMBL" id="KAF8482398.1"/>
    </source>
</evidence>
<feature type="region of interest" description="Disordered" evidence="1">
    <location>
        <begin position="1"/>
        <end position="79"/>
    </location>
</feature>
<dbReference type="Proteomes" id="UP000759537">
    <property type="component" value="Unassembled WGS sequence"/>
</dbReference>